<name>A0A934QLT4_9PROT</name>
<dbReference type="InterPro" id="IPR006668">
    <property type="entry name" value="Mg_transptr_MgtE_intracell_dom"/>
</dbReference>
<dbReference type="GO" id="GO:0005886">
    <property type="term" value="C:plasma membrane"/>
    <property type="evidence" value="ECO:0007669"/>
    <property type="project" value="UniProtKB-SubCell"/>
</dbReference>
<dbReference type="InterPro" id="IPR006669">
    <property type="entry name" value="MgtE_transporter"/>
</dbReference>
<keyword evidence="8" id="KW-0129">CBS domain</keyword>
<evidence type="ECO:0000256" key="2">
    <source>
        <dbReference type="ARBA" id="ARBA00009749"/>
    </source>
</evidence>
<feature type="transmembrane region" description="Helical" evidence="9">
    <location>
        <begin position="378"/>
        <end position="399"/>
    </location>
</feature>
<evidence type="ECO:0000313" key="13">
    <source>
        <dbReference type="Proteomes" id="UP000778970"/>
    </source>
</evidence>
<dbReference type="SUPFAM" id="SSF158791">
    <property type="entry name" value="MgtE N-terminal domain-like"/>
    <property type="match status" value="1"/>
</dbReference>
<feature type="domain" description="CBS" evidence="11">
    <location>
        <begin position="223"/>
        <end position="281"/>
    </location>
</feature>
<evidence type="ECO:0000313" key="12">
    <source>
        <dbReference type="EMBL" id="MBK1698835.1"/>
    </source>
</evidence>
<evidence type="ECO:0000256" key="1">
    <source>
        <dbReference type="ARBA" id="ARBA00004141"/>
    </source>
</evidence>
<dbReference type="Gene3D" id="1.25.60.10">
    <property type="entry name" value="MgtE N-terminal domain-like"/>
    <property type="match status" value="1"/>
</dbReference>
<feature type="domain" description="CBS" evidence="11">
    <location>
        <begin position="159"/>
        <end position="221"/>
    </location>
</feature>
<feature type="transmembrane region" description="Helical" evidence="9">
    <location>
        <begin position="330"/>
        <end position="357"/>
    </location>
</feature>
<reference evidence="12" key="2">
    <citation type="journal article" date="2020" name="Microorganisms">
        <title>Osmotic Adaptation and Compatible Solute Biosynthesis of Phototrophic Bacteria as Revealed from Genome Analyses.</title>
        <authorList>
            <person name="Imhoff J.F."/>
            <person name="Rahn T."/>
            <person name="Kunzel S."/>
            <person name="Keller A."/>
            <person name="Neulinger S.C."/>
        </authorList>
    </citation>
    <scope>NUCLEOTIDE SEQUENCE</scope>
    <source>
        <strain evidence="12">DSM 9154</strain>
    </source>
</reference>
<dbReference type="Pfam" id="PF00571">
    <property type="entry name" value="CBS"/>
    <property type="match status" value="2"/>
</dbReference>
<accession>A0A934QLT4</accession>
<dbReference type="SUPFAM" id="SSF54631">
    <property type="entry name" value="CBS-domain pair"/>
    <property type="match status" value="1"/>
</dbReference>
<dbReference type="PANTHER" id="PTHR43773:SF1">
    <property type="entry name" value="MAGNESIUM TRANSPORTER MGTE"/>
    <property type="match status" value="1"/>
</dbReference>
<comment type="subunit">
    <text evidence="9">Homodimer.</text>
</comment>
<organism evidence="12 13">
    <name type="scientific">Rhodovibrio salinarum</name>
    <dbReference type="NCBI Taxonomy" id="1087"/>
    <lineage>
        <taxon>Bacteria</taxon>
        <taxon>Pseudomonadati</taxon>
        <taxon>Pseudomonadota</taxon>
        <taxon>Alphaproteobacteria</taxon>
        <taxon>Rhodospirillales</taxon>
        <taxon>Rhodovibrionaceae</taxon>
        <taxon>Rhodovibrio</taxon>
    </lineage>
</organism>
<dbReference type="AlphaFoldDB" id="A0A934QLT4"/>
<keyword evidence="3 9" id="KW-0813">Transport</keyword>
<comment type="similarity">
    <text evidence="2 9">Belongs to the SLC41A transporter family.</text>
</comment>
<keyword evidence="13" id="KW-1185">Reference proteome</keyword>
<dbReference type="GO" id="GO:0046872">
    <property type="term" value="F:metal ion binding"/>
    <property type="evidence" value="ECO:0007669"/>
    <property type="project" value="UniProtKB-KW"/>
</dbReference>
<dbReference type="RefSeq" id="WP_027287951.1">
    <property type="nucleotide sequence ID" value="NZ_NRRE01000030.1"/>
</dbReference>
<keyword evidence="5 9" id="KW-0460">Magnesium</keyword>
<feature type="transmembrane region" description="Helical" evidence="9">
    <location>
        <begin position="443"/>
        <end position="466"/>
    </location>
</feature>
<dbReference type="SMART" id="SM00924">
    <property type="entry name" value="MgtE_N"/>
    <property type="match status" value="1"/>
</dbReference>
<comment type="function">
    <text evidence="9">Acts as a magnesium transporter.</text>
</comment>
<feature type="transmembrane region" description="Helical" evidence="9">
    <location>
        <begin position="304"/>
        <end position="324"/>
    </location>
</feature>
<evidence type="ECO:0000256" key="3">
    <source>
        <dbReference type="ARBA" id="ARBA00022448"/>
    </source>
</evidence>
<keyword evidence="6 9" id="KW-1133">Transmembrane helix</keyword>
<dbReference type="SMART" id="SM00116">
    <property type="entry name" value="CBS"/>
    <property type="match status" value="2"/>
</dbReference>
<evidence type="ECO:0000256" key="9">
    <source>
        <dbReference type="RuleBase" id="RU362011"/>
    </source>
</evidence>
<dbReference type="Pfam" id="PF01769">
    <property type="entry name" value="MgtE"/>
    <property type="match status" value="1"/>
</dbReference>
<keyword evidence="7 9" id="KW-0472">Membrane</keyword>
<gene>
    <name evidence="12" type="primary">mgtE</name>
    <name evidence="12" type="ORF">CKO21_16440</name>
</gene>
<dbReference type="EMBL" id="NRRE01000030">
    <property type="protein sequence ID" value="MBK1698835.1"/>
    <property type="molecule type" value="Genomic_DNA"/>
</dbReference>
<reference evidence="12" key="1">
    <citation type="submission" date="2017-08" db="EMBL/GenBank/DDBJ databases">
        <authorList>
            <person name="Imhoff J.F."/>
            <person name="Rahn T."/>
            <person name="Kuenzel S."/>
            <person name="Neulinger S.C."/>
        </authorList>
    </citation>
    <scope>NUCLEOTIDE SEQUENCE</scope>
    <source>
        <strain evidence="12">DSM 9154</strain>
    </source>
</reference>
<feature type="compositionally biased region" description="Polar residues" evidence="10">
    <location>
        <begin position="1"/>
        <end position="11"/>
    </location>
</feature>
<dbReference type="InterPro" id="IPR038076">
    <property type="entry name" value="MgtE_N_sf"/>
</dbReference>
<dbReference type="NCBIfam" id="TIGR00400">
    <property type="entry name" value="mgtE"/>
    <property type="match status" value="1"/>
</dbReference>
<dbReference type="Gene3D" id="1.10.357.20">
    <property type="entry name" value="SLC41 divalent cation transporters, integral membrane domain"/>
    <property type="match status" value="1"/>
</dbReference>
<dbReference type="Pfam" id="PF03448">
    <property type="entry name" value="MgtE_N"/>
    <property type="match status" value="1"/>
</dbReference>
<dbReference type="PANTHER" id="PTHR43773">
    <property type="entry name" value="MAGNESIUM TRANSPORTER MGTE"/>
    <property type="match status" value="1"/>
</dbReference>
<keyword evidence="9" id="KW-1003">Cell membrane</keyword>
<dbReference type="Proteomes" id="UP000778970">
    <property type="component" value="Unassembled WGS sequence"/>
</dbReference>
<proteinExistence type="inferred from homology"/>
<dbReference type="InterPro" id="IPR000644">
    <property type="entry name" value="CBS_dom"/>
</dbReference>
<dbReference type="InterPro" id="IPR036739">
    <property type="entry name" value="SLC41_membr_dom_sf"/>
</dbReference>
<sequence length="467" mass="49965">MSTSPPDQETVQPDAAPASVDDYGLSDAQIERAHTAIEAGDITQLEEIAQSLHAADLADLIEELTTDERVILLDTLGGALDPEVLSYLVPAVRQDVIEHIGPKGLAAALSELESDDAVEIFEDLDDDFQQRILTQLPAGYRLVLEEGLAFPEASAGRLMQREVVVVPAGWTVGQTIDFMRSAQDMPDDFYDLFVVDPKHKCQGYVPLSRVLRAKRAAKISEVMETDVRPIPFTMDQEEVAYLFRQYGLVSTPVVDDSGRVIGMITVDDIVHVIDEEAEDDLMKLAGLGESDLYGRVLATAKSRATWLTVNLGTAVLASLVIGLFEATLSQAVALAVLMPIVASMGGNAGMQTLTVAVRALAMKDLSATNAVRFIGKECAVGAFNGVVFAVMTGAVAWLWFGRADIGVIIGLAMIVNMLIAGLSGTLVPLGLEKLKIDPAVASAVFLTTITDVVGFFAFLGLAALFIL</sequence>
<evidence type="ECO:0000256" key="6">
    <source>
        <dbReference type="ARBA" id="ARBA00022989"/>
    </source>
</evidence>
<evidence type="ECO:0000256" key="4">
    <source>
        <dbReference type="ARBA" id="ARBA00022692"/>
    </source>
</evidence>
<dbReference type="CDD" id="cd04606">
    <property type="entry name" value="CBS_pair_Mg_transporter"/>
    <property type="match status" value="1"/>
</dbReference>
<keyword evidence="4 9" id="KW-0812">Transmembrane</keyword>
<evidence type="ECO:0000256" key="8">
    <source>
        <dbReference type="PROSITE-ProRule" id="PRU00703"/>
    </source>
</evidence>
<dbReference type="InterPro" id="IPR046342">
    <property type="entry name" value="CBS_dom_sf"/>
</dbReference>
<keyword evidence="9" id="KW-0479">Metal-binding</keyword>
<evidence type="ECO:0000256" key="5">
    <source>
        <dbReference type="ARBA" id="ARBA00022842"/>
    </source>
</evidence>
<comment type="subcellular location">
    <subcellularLocation>
        <location evidence="9">Cell membrane</location>
        <topology evidence="9">Multi-pass membrane protein</topology>
    </subcellularLocation>
    <subcellularLocation>
        <location evidence="1">Membrane</location>
        <topology evidence="1">Multi-pass membrane protein</topology>
    </subcellularLocation>
</comment>
<evidence type="ECO:0000256" key="7">
    <source>
        <dbReference type="ARBA" id="ARBA00023136"/>
    </source>
</evidence>
<feature type="transmembrane region" description="Helical" evidence="9">
    <location>
        <begin position="405"/>
        <end position="431"/>
    </location>
</feature>
<feature type="region of interest" description="Disordered" evidence="10">
    <location>
        <begin position="1"/>
        <end position="21"/>
    </location>
</feature>
<dbReference type="Gene3D" id="3.10.580.10">
    <property type="entry name" value="CBS-domain"/>
    <property type="match status" value="1"/>
</dbReference>
<evidence type="ECO:0000256" key="10">
    <source>
        <dbReference type="SAM" id="MobiDB-lite"/>
    </source>
</evidence>
<comment type="caution">
    <text evidence="12">The sequence shown here is derived from an EMBL/GenBank/DDBJ whole genome shotgun (WGS) entry which is preliminary data.</text>
</comment>
<dbReference type="GO" id="GO:0015095">
    <property type="term" value="F:magnesium ion transmembrane transporter activity"/>
    <property type="evidence" value="ECO:0007669"/>
    <property type="project" value="UniProtKB-UniRule"/>
</dbReference>
<dbReference type="SUPFAM" id="SSF161093">
    <property type="entry name" value="MgtE membrane domain-like"/>
    <property type="match status" value="1"/>
</dbReference>
<protein>
    <recommendedName>
        <fullName evidence="9">Magnesium transporter MgtE</fullName>
    </recommendedName>
</protein>
<dbReference type="InterPro" id="IPR006667">
    <property type="entry name" value="SLC41_membr_dom"/>
</dbReference>
<dbReference type="PROSITE" id="PS51371">
    <property type="entry name" value="CBS"/>
    <property type="match status" value="2"/>
</dbReference>
<evidence type="ECO:0000259" key="11">
    <source>
        <dbReference type="PROSITE" id="PS51371"/>
    </source>
</evidence>